<keyword evidence="5" id="KW-0564">Palmitate</keyword>
<dbReference type="AlphaFoldDB" id="A0A080M9R5"/>
<keyword evidence="6 8" id="KW-0449">Lipoprotein</keyword>
<dbReference type="EMBL" id="JDVG02000149">
    <property type="protein sequence ID" value="KFB73864.1"/>
    <property type="molecule type" value="Genomic_DNA"/>
</dbReference>
<reference evidence="8 9" key="1">
    <citation type="submission" date="2014-02" db="EMBL/GenBank/DDBJ databases">
        <title>Expanding our view of genomic diversity in Candidatus Accumulibacter clades.</title>
        <authorList>
            <person name="Skennerton C.T."/>
            <person name="Barr J.J."/>
            <person name="Slater F.R."/>
            <person name="Bond P.L."/>
            <person name="Tyson G.W."/>
        </authorList>
    </citation>
    <scope>NUCLEOTIDE SEQUENCE [LARGE SCALE GENOMIC DNA]</scope>
    <source>
        <strain evidence="9">BA-91</strain>
    </source>
</reference>
<dbReference type="Proteomes" id="UP000020077">
    <property type="component" value="Unassembled WGS sequence"/>
</dbReference>
<keyword evidence="3 7" id="KW-0732">Signal</keyword>
<proteinExistence type="inferred from homology"/>
<evidence type="ECO:0000256" key="5">
    <source>
        <dbReference type="ARBA" id="ARBA00023139"/>
    </source>
</evidence>
<keyword evidence="4" id="KW-0472">Membrane</keyword>
<gene>
    <name evidence="8" type="ORF">AW09_000866</name>
</gene>
<dbReference type="PROSITE" id="PS51257">
    <property type="entry name" value="PROKAR_LIPOPROTEIN"/>
    <property type="match status" value="1"/>
</dbReference>
<evidence type="ECO:0000256" key="6">
    <source>
        <dbReference type="ARBA" id="ARBA00023288"/>
    </source>
</evidence>
<dbReference type="InterPro" id="IPR012556">
    <property type="entry name" value="Entericidin"/>
</dbReference>
<evidence type="ECO:0000256" key="1">
    <source>
        <dbReference type="ARBA" id="ARBA00010296"/>
    </source>
</evidence>
<evidence type="ECO:0000256" key="2">
    <source>
        <dbReference type="ARBA" id="ARBA00022475"/>
    </source>
</evidence>
<protein>
    <submittedName>
        <fullName evidence="8">Entericidin B membrane lipoprotein</fullName>
    </submittedName>
</protein>
<evidence type="ECO:0000313" key="8">
    <source>
        <dbReference type="EMBL" id="KFB73864.1"/>
    </source>
</evidence>
<accession>A0A080M9R5</accession>
<name>A0A080M9R5_9PROT</name>
<evidence type="ECO:0000256" key="3">
    <source>
        <dbReference type="ARBA" id="ARBA00022729"/>
    </source>
</evidence>
<keyword evidence="2" id="KW-1003">Cell membrane</keyword>
<sequence>MNRLTWMLLVIVSLTSLASCNTIQGVGRDIEKGGQAIERAAK</sequence>
<evidence type="ECO:0000256" key="7">
    <source>
        <dbReference type="SAM" id="SignalP"/>
    </source>
</evidence>
<evidence type="ECO:0000313" key="9">
    <source>
        <dbReference type="Proteomes" id="UP000020077"/>
    </source>
</evidence>
<dbReference type="Pfam" id="PF08085">
    <property type="entry name" value="Entericidin"/>
    <property type="match status" value="1"/>
</dbReference>
<dbReference type="GO" id="GO:0009636">
    <property type="term" value="P:response to toxic substance"/>
    <property type="evidence" value="ECO:0007669"/>
    <property type="project" value="InterPro"/>
</dbReference>
<organism evidence="8 9">
    <name type="scientific">Candidatus Accumulibacter phosphatis</name>
    <dbReference type="NCBI Taxonomy" id="327160"/>
    <lineage>
        <taxon>Bacteria</taxon>
        <taxon>Pseudomonadati</taxon>
        <taxon>Pseudomonadota</taxon>
        <taxon>Betaproteobacteria</taxon>
        <taxon>Candidatus Accumulibacter</taxon>
    </lineage>
</organism>
<feature type="signal peptide" evidence="7">
    <location>
        <begin position="1"/>
        <end position="18"/>
    </location>
</feature>
<comment type="similarity">
    <text evidence="1">Belongs to the EcnA/EcnB lipoprotein family.</text>
</comment>
<feature type="chain" id="PRO_5001750942" evidence="7">
    <location>
        <begin position="19"/>
        <end position="42"/>
    </location>
</feature>
<dbReference type="GO" id="GO:0016020">
    <property type="term" value="C:membrane"/>
    <property type="evidence" value="ECO:0007669"/>
    <property type="project" value="InterPro"/>
</dbReference>
<evidence type="ECO:0000256" key="4">
    <source>
        <dbReference type="ARBA" id="ARBA00023136"/>
    </source>
</evidence>
<comment type="caution">
    <text evidence="8">The sequence shown here is derived from an EMBL/GenBank/DDBJ whole genome shotgun (WGS) entry which is preliminary data.</text>
</comment>